<sequence>MQSSQPPRLRIAWLLSAPIVGSGGYANIFRIINLLAMFGHENVIFMNPDLYPTDSVDRPERYIQRFFGVVHAKIYFWPERISGYDVVLATQWGTTRGFERCDPAIRRAYFVQDFEPFFYAMGDDWLRAEATYKQGWPCITLGHWLAKHLHEQYQATTYPFDFAVEHERYYPRPQLASKKPRVIFYARPSTPRRCFDLGIKALALVKEQRPDVEIVLFGDKGLKHYWTPFEFTDKGILTPDELAELYASATAGLVISSTNPSLMPPEMMATGCPVIDLDLAPNHFLVDHGKTGLLAQAEPAAVAKALLQVLNDQALRQRLINAALAHAKTLSWERSARDVEQALGKIVGSAVQSLDTPQTMPDSEHPFGDGVTPALSASFQVGQRFVAQNDGLCRWEIPLAQAPQHPMRLQLYDALVNPDQSMVDTKQAQYADGWLSFEFAPLPASRNQALHAVVSCDQAPGLRFDFQTTPGGSLSYNGMPQVGRLCYRSAYAVAYEDQRDPEPQPEAAYLAAQQALMQAEYLQLSAFAERLHAAYVPKKSFPERATKAVKLLRSGNVLGLARESTRYLHWLYDRAKARWHNRD</sequence>
<dbReference type="Gene3D" id="3.40.50.11090">
    <property type="match status" value="1"/>
</dbReference>
<dbReference type="Gene3D" id="3.40.50.2000">
    <property type="entry name" value="Glycogen Phosphorylase B"/>
    <property type="match status" value="1"/>
</dbReference>
<dbReference type="EMBL" id="BAABRU010000009">
    <property type="protein sequence ID" value="GAA5528942.1"/>
    <property type="molecule type" value="Genomic_DNA"/>
</dbReference>
<evidence type="ECO:0000256" key="1">
    <source>
        <dbReference type="ARBA" id="ARBA00022679"/>
    </source>
</evidence>
<dbReference type="SUPFAM" id="SSF53756">
    <property type="entry name" value="UDP-Glycosyltransferase/glycogen phosphorylase"/>
    <property type="match status" value="1"/>
</dbReference>
<reference evidence="3 4" key="1">
    <citation type="submission" date="2024-02" db="EMBL/GenBank/DDBJ databases">
        <title>Herpetosiphon gulosus NBRC 112829.</title>
        <authorList>
            <person name="Ichikawa N."/>
            <person name="Katano-Makiyama Y."/>
            <person name="Hidaka K."/>
        </authorList>
    </citation>
    <scope>NUCLEOTIDE SEQUENCE [LARGE SCALE GENOMIC DNA]</scope>
    <source>
        <strain evidence="3 4">NBRC 112829</strain>
    </source>
</reference>
<dbReference type="PANTHER" id="PTHR46401">
    <property type="entry name" value="GLYCOSYLTRANSFERASE WBBK-RELATED"/>
    <property type="match status" value="1"/>
</dbReference>
<organism evidence="3 4">
    <name type="scientific">Herpetosiphon gulosus</name>
    <dbReference type="NCBI Taxonomy" id="1973496"/>
    <lineage>
        <taxon>Bacteria</taxon>
        <taxon>Bacillati</taxon>
        <taxon>Chloroflexota</taxon>
        <taxon>Chloroflexia</taxon>
        <taxon>Herpetosiphonales</taxon>
        <taxon>Herpetosiphonaceae</taxon>
        <taxon>Herpetosiphon</taxon>
    </lineage>
</organism>
<name>A0ABP9X0H9_9CHLR</name>
<accession>A0ABP9X0H9</accession>
<protein>
    <submittedName>
        <fullName evidence="3">D-inositol-3-phosphate glycosyltransferase</fullName>
    </submittedName>
</protein>
<proteinExistence type="predicted"/>
<gene>
    <name evidence="3" type="primary">mshA_15</name>
    <name evidence="3" type="ORF">Hgul01_02745</name>
</gene>
<dbReference type="PANTHER" id="PTHR46401:SF2">
    <property type="entry name" value="GLYCOSYLTRANSFERASE WBBK-RELATED"/>
    <property type="match status" value="1"/>
</dbReference>
<evidence type="ECO:0000313" key="3">
    <source>
        <dbReference type="EMBL" id="GAA5528942.1"/>
    </source>
</evidence>
<dbReference type="InterPro" id="IPR055050">
    <property type="entry name" value="WsaF_C"/>
</dbReference>
<evidence type="ECO:0000313" key="4">
    <source>
        <dbReference type="Proteomes" id="UP001428290"/>
    </source>
</evidence>
<evidence type="ECO:0000259" key="2">
    <source>
        <dbReference type="Pfam" id="PF22772"/>
    </source>
</evidence>
<keyword evidence="4" id="KW-1185">Reference proteome</keyword>
<comment type="caution">
    <text evidence="3">The sequence shown here is derived from an EMBL/GenBank/DDBJ whole genome shotgun (WGS) entry which is preliminary data.</text>
</comment>
<feature type="domain" description="WsaF C-terminal" evidence="2">
    <location>
        <begin position="181"/>
        <end position="306"/>
    </location>
</feature>
<dbReference type="CDD" id="cd03801">
    <property type="entry name" value="GT4_PimA-like"/>
    <property type="match status" value="1"/>
</dbReference>
<dbReference type="RefSeq" id="WP_345722560.1">
    <property type="nucleotide sequence ID" value="NZ_BAABRU010000009.1"/>
</dbReference>
<keyword evidence="1" id="KW-0808">Transferase</keyword>
<dbReference type="Proteomes" id="UP001428290">
    <property type="component" value="Unassembled WGS sequence"/>
</dbReference>
<dbReference type="Pfam" id="PF22772">
    <property type="entry name" value="WsaF_C"/>
    <property type="match status" value="1"/>
</dbReference>